<proteinExistence type="predicted"/>
<dbReference type="Proteomes" id="UP000186922">
    <property type="component" value="Unassembled WGS sequence"/>
</dbReference>
<dbReference type="EMBL" id="BDGG01000002">
    <property type="protein sequence ID" value="GAU92471.1"/>
    <property type="molecule type" value="Genomic_DNA"/>
</dbReference>
<evidence type="ECO:0000313" key="1">
    <source>
        <dbReference type="EMBL" id="GAU92471.1"/>
    </source>
</evidence>
<comment type="caution">
    <text evidence="1">The sequence shown here is derived from an EMBL/GenBank/DDBJ whole genome shotgun (WGS) entry which is preliminary data.</text>
</comment>
<reference evidence="1 2" key="1">
    <citation type="journal article" date="2016" name="Nat. Commun.">
        <title>Extremotolerant tardigrade genome and improved radiotolerance of human cultured cells by tardigrade-unique protein.</title>
        <authorList>
            <person name="Hashimoto T."/>
            <person name="Horikawa D.D."/>
            <person name="Saito Y."/>
            <person name="Kuwahara H."/>
            <person name="Kozuka-Hata H."/>
            <person name="Shin-I T."/>
            <person name="Minakuchi Y."/>
            <person name="Ohishi K."/>
            <person name="Motoyama A."/>
            <person name="Aizu T."/>
            <person name="Enomoto A."/>
            <person name="Kondo K."/>
            <person name="Tanaka S."/>
            <person name="Hara Y."/>
            <person name="Koshikawa S."/>
            <person name="Sagara H."/>
            <person name="Miura T."/>
            <person name="Yokobori S."/>
            <person name="Miyagawa K."/>
            <person name="Suzuki Y."/>
            <person name="Kubo T."/>
            <person name="Oyama M."/>
            <person name="Kohara Y."/>
            <person name="Fujiyama A."/>
            <person name="Arakawa K."/>
            <person name="Katayama T."/>
            <person name="Toyoda A."/>
            <person name="Kunieda T."/>
        </authorList>
    </citation>
    <scope>NUCLEOTIDE SEQUENCE [LARGE SCALE GENOMIC DNA]</scope>
    <source>
        <strain evidence="1 2">YOKOZUNA-1</strain>
    </source>
</reference>
<accession>A0A1D1USM1</accession>
<organism evidence="1 2">
    <name type="scientific">Ramazzottius varieornatus</name>
    <name type="common">Water bear</name>
    <name type="synonym">Tardigrade</name>
    <dbReference type="NCBI Taxonomy" id="947166"/>
    <lineage>
        <taxon>Eukaryota</taxon>
        <taxon>Metazoa</taxon>
        <taxon>Ecdysozoa</taxon>
        <taxon>Tardigrada</taxon>
        <taxon>Eutardigrada</taxon>
        <taxon>Parachela</taxon>
        <taxon>Hypsibioidea</taxon>
        <taxon>Ramazzottiidae</taxon>
        <taxon>Ramazzottius</taxon>
    </lineage>
</organism>
<dbReference type="OrthoDB" id="10674682at2759"/>
<sequence length="145" mass="16638">MEPFNAEVLIPPTIVHRYPEFESRSIRDYNITYNLTRKGRADVTFSYLTGLMLGKVLSEALLEGTDLSDGAVSARRFLNRTLDTRVGSFYISADGETRMDRSVSYFNYTTSHREVELIFLYLTVVLDFHDSFQWFLISQAGSLTL</sequence>
<keyword evidence="2" id="KW-1185">Reference proteome</keyword>
<evidence type="ECO:0000313" key="2">
    <source>
        <dbReference type="Proteomes" id="UP000186922"/>
    </source>
</evidence>
<dbReference type="AlphaFoldDB" id="A0A1D1USM1"/>
<name>A0A1D1USM1_RAMVA</name>
<protein>
    <submittedName>
        <fullName evidence="1">Uncharacterized protein</fullName>
    </submittedName>
</protein>
<gene>
    <name evidence="1" type="primary">RvY_04547-1</name>
    <name evidence="1" type="synonym">RvY_04547.1</name>
    <name evidence="1" type="ORF">RvY_04547</name>
</gene>